<gene>
    <name evidence="1" type="ORF">TCON_2141</name>
</gene>
<proteinExistence type="predicted"/>
<dbReference type="Proteomes" id="UP001516464">
    <property type="component" value="Unassembled WGS sequence"/>
</dbReference>
<accession>A0ABQ7HWX1</accession>
<dbReference type="EMBL" id="SBIQ01000209">
    <property type="protein sequence ID" value="KAF7682636.1"/>
    <property type="molecule type" value="Genomic_DNA"/>
</dbReference>
<comment type="caution">
    <text evidence="1">The sequence shown here is derived from an EMBL/GenBank/DDBJ whole genome shotgun (WGS) entry which is preliminary data.</text>
</comment>
<keyword evidence="2" id="KW-1185">Reference proteome</keyword>
<name>A0ABQ7HWX1_9MICR</name>
<evidence type="ECO:0000313" key="1">
    <source>
        <dbReference type="EMBL" id="KAF7682636.1"/>
    </source>
</evidence>
<reference evidence="1 2" key="1">
    <citation type="submission" date="2019-01" db="EMBL/GenBank/DDBJ databases">
        <title>Genomes sequencing and comparative genomics of infectious freshwater microsporidia, Cucumispora dikerogammari and Thelohania contejeani.</title>
        <authorList>
            <person name="Cormier A."/>
            <person name="Giraud I."/>
            <person name="Wattier R."/>
            <person name="Teixeira M."/>
            <person name="Grandjean F."/>
            <person name="Rigaud T."/>
            <person name="Cordaux R."/>
        </authorList>
    </citation>
    <scope>NUCLEOTIDE SEQUENCE [LARGE SCALE GENOMIC DNA]</scope>
    <source>
        <strain evidence="1">T1</strain>
        <tissue evidence="1">Spores</tissue>
    </source>
</reference>
<evidence type="ECO:0000313" key="2">
    <source>
        <dbReference type="Proteomes" id="UP001516464"/>
    </source>
</evidence>
<protein>
    <submittedName>
        <fullName evidence="1">Uncharacterized protein</fullName>
    </submittedName>
</protein>
<sequence length="104" mass="12473">MDVSVYRRQIGNLEDKEIEKISKKLKEEELEIFIKTLEEYNNDLESKALTQQAILKRDKEDLKKYLMILWKNLPEYSKESLASYFNDLEIELDSIYNTTEESMQ</sequence>
<organism evidence="1 2">
    <name type="scientific">Astathelohania contejeani</name>
    <dbReference type="NCBI Taxonomy" id="164912"/>
    <lineage>
        <taxon>Eukaryota</taxon>
        <taxon>Fungi</taxon>
        <taxon>Fungi incertae sedis</taxon>
        <taxon>Microsporidia</taxon>
        <taxon>Astathelohaniidae</taxon>
        <taxon>Astathelohania</taxon>
    </lineage>
</organism>